<comment type="subcellular location">
    <subcellularLocation>
        <location evidence="1">Cell membrane</location>
        <topology evidence="1">Peripheral membrane protein</topology>
        <orientation evidence="1">Cytoplasmic side</orientation>
    </subcellularLocation>
</comment>
<comment type="similarity">
    <text evidence="1">Belongs to the UPF0161 family.</text>
</comment>
<dbReference type="HAMAP" id="MF_00386">
    <property type="entry name" value="UPF0161_YidD"/>
    <property type="match status" value="1"/>
</dbReference>
<dbReference type="Pfam" id="PF01809">
    <property type="entry name" value="YidD"/>
    <property type="match status" value="1"/>
</dbReference>
<comment type="caution">
    <text evidence="2">The sequence shown here is derived from an EMBL/GenBank/DDBJ whole genome shotgun (WGS) entry which is preliminary data.</text>
</comment>
<dbReference type="PANTHER" id="PTHR33383">
    <property type="entry name" value="MEMBRANE PROTEIN INSERTION EFFICIENCY FACTOR-RELATED"/>
    <property type="match status" value="1"/>
</dbReference>
<comment type="function">
    <text evidence="1">Could be involved in insertion of integral membrane proteins into the membrane.</text>
</comment>
<dbReference type="SMART" id="SM01234">
    <property type="entry name" value="Haemolytic"/>
    <property type="match status" value="1"/>
</dbReference>
<name>A0ABW4JLP6_9BACL</name>
<evidence type="ECO:0000256" key="1">
    <source>
        <dbReference type="HAMAP-Rule" id="MF_00386"/>
    </source>
</evidence>
<keyword evidence="3" id="KW-1185">Reference proteome</keyword>
<gene>
    <name evidence="2" type="primary">yidD</name>
    <name evidence="2" type="ORF">ACFSB2_14935</name>
</gene>
<organism evidence="2 3">
    <name type="scientific">Alicyclobacillus fodiniaquatilis</name>
    <dbReference type="NCBI Taxonomy" id="1661150"/>
    <lineage>
        <taxon>Bacteria</taxon>
        <taxon>Bacillati</taxon>
        <taxon>Bacillota</taxon>
        <taxon>Bacilli</taxon>
        <taxon>Bacillales</taxon>
        <taxon>Alicyclobacillaceae</taxon>
        <taxon>Alicyclobacillus</taxon>
    </lineage>
</organism>
<proteinExistence type="inferred from homology"/>
<dbReference type="InterPro" id="IPR002696">
    <property type="entry name" value="Membr_insert_effic_factor_YidD"/>
</dbReference>
<evidence type="ECO:0000313" key="2">
    <source>
        <dbReference type="EMBL" id="MFD1675998.1"/>
    </source>
</evidence>
<evidence type="ECO:0000313" key="3">
    <source>
        <dbReference type="Proteomes" id="UP001597079"/>
    </source>
</evidence>
<dbReference type="PANTHER" id="PTHR33383:SF1">
    <property type="entry name" value="MEMBRANE PROTEIN INSERTION EFFICIENCY FACTOR-RELATED"/>
    <property type="match status" value="1"/>
</dbReference>
<keyword evidence="1" id="KW-0472">Membrane</keyword>
<keyword evidence="1" id="KW-1003">Cell membrane</keyword>
<accession>A0ABW4JLP6</accession>
<protein>
    <recommendedName>
        <fullName evidence="1">Putative membrane protein insertion efficiency factor</fullName>
    </recommendedName>
</protein>
<reference evidence="3" key="1">
    <citation type="journal article" date="2019" name="Int. J. Syst. Evol. Microbiol.">
        <title>The Global Catalogue of Microorganisms (GCM) 10K type strain sequencing project: providing services to taxonomists for standard genome sequencing and annotation.</title>
        <authorList>
            <consortium name="The Broad Institute Genomics Platform"/>
            <consortium name="The Broad Institute Genome Sequencing Center for Infectious Disease"/>
            <person name="Wu L."/>
            <person name="Ma J."/>
        </authorList>
    </citation>
    <scope>NUCLEOTIDE SEQUENCE [LARGE SCALE GENOMIC DNA]</scope>
    <source>
        <strain evidence="3">CGMCC 1.12286</strain>
    </source>
</reference>
<dbReference type="RefSeq" id="WP_377943898.1">
    <property type="nucleotide sequence ID" value="NZ_JBHUCX010000038.1"/>
</dbReference>
<sequence length="75" mass="8385">MVSVRKVLIALIRFYQIYISSVRAPSCRFVPTCSEYALQAVSRFGVFKGSWLAIKRLAKCGPWHPGGVDEVPQAQ</sequence>
<dbReference type="EMBL" id="JBHUCX010000038">
    <property type="protein sequence ID" value="MFD1675998.1"/>
    <property type="molecule type" value="Genomic_DNA"/>
</dbReference>
<dbReference type="Proteomes" id="UP001597079">
    <property type="component" value="Unassembled WGS sequence"/>
</dbReference>
<dbReference type="NCBIfam" id="TIGR00278">
    <property type="entry name" value="membrane protein insertion efficiency factor YidD"/>
    <property type="match status" value="1"/>
</dbReference>